<dbReference type="AlphaFoldDB" id="A0A171DLS0"/>
<dbReference type="STRING" id="161355.PS9374_05529"/>
<dbReference type="PROSITE" id="PS00201">
    <property type="entry name" value="FLAVODOXIN"/>
    <property type="match status" value="1"/>
</dbReference>
<dbReference type="Proteomes" id="UP000077701">
    <property type="component" value="Unassembled WGS sequence"/>
</dbReference>
<dbReference type="InterPro" id="IPR008254">
    <property type="entry name" value="Flavodoxin/NO_synth"/>
</dbReference>
<feature type="domain" description="Flavodoxin-like" evidence="1">
    <location>
        <begin position="6"/>
        <end position="167"/>
    </location>
</feature>
<gene>
    <name evidence="2" type="ORF">PS9374_05529</name>
</gene>
<sequence>MILMRALVVFESMFGNTQAIAEAVADGLATRMDVDLVEVGDAPEAVPGDVDLLVVGAPTHAFGMSRPATRQSAAQQAPAGLVSKGRGLREWLAALDDHVPAVAAAAFDTRVKNPWVPGSARHGADKRLRRKGFAILSGSQSFYVSGTPGPLLEGETDRARYWGTALATARQADAHRIT</sequence>
<dbReference type="EMBL" id="BDCX01000015">
    <property type="protein sequence ID" value="GAT69849.1"/>
    <property type="molecule type" value="Genomic_DNA"/>
</dbReference>
<proteinExistence type="predicted"/>
<dbReference type="Pfam" id="PF00258">
    <property type="entry name" value="Flavodoxin_1"/>
    <property type="match status" value="1"/>
</dbReference>
<evidence type="ECO:0000313" key="2">
    <source>
        <dbReference type="EMBL" id="GAT69849.1"/>
    </source>
</evidence>
<dbReference type="InterPro" id="IPR001226">
    <property type="entry name" value="Flavodoxin_CS"/>
</dbReference>
<reference evidence="2 3" key="1">
    <citation type="journal article" date="2016" name="Genome Announc.">
        <title>Draft Genome Sequence of Planomonospora sphaerica JCM9374, a Rare Actinomycete.</title>
        <authorList>
            <person name="Dohra H."/>
            <person name="Suzuki T."/>
            <person name="Inoue Y."/>
            <person name="Kodani S."/>
        </authorList>
    </citation>
    <scope>NUCLEOTIDE SEQUENCE [LARGE SCALE GENOMIC DNA]</scope>
    <source>
        <strain evidence="2 3">JCM 9374</strain>
    </source>
</reference>
<dbReference type="PROSITE" id="PS50902">
    <property type="entry name" value="FLAVODOXIN_LIKE"/>
    <property type="match status" value="1"/>
</dbReference>
<evidence type="ECO:0000259" key="1">
    <source>
        <dbReference type="PROSITE" id="PS50902"/>
    </source>
</evidence>
<evidence type="ECO:0000313" key="3">
    <source>
        <dbReference type="Proteomes" id="UP000077701"/>
    </source>
</evidence>
<dbReference type="GO" id="GO:0010181">
    <property type="term" value="F:FMN binding"/>
    <property type="evidence" value="ECO:0007669"/>
    <property type="project" value="InterPro"/>
</dbReference>
<keyword evidence="3" id="KW-1185">Reference proteome</keyword>
<accession>A0A171DLS0</accession>
<protein>
    <submittedName>
        <fullName evidence="2">Flavodoxin</fullName>
    </submittedName>
</protein>
<name>A0A171DLS0_9ACTN</name>
<organism evidence="2 3">
    <name type="scientific">Planomonospora sphaerica</name>
    <dbReference type="NCBI Taxonomy" id="161355"/>
    <lineage>
        <taxon>Bacteria</taxon>
        <taxon>Bacillati</taxon>
        <taxon>Actinomycetota</taxon>
        <taxon>Actinomycetes</taxon>
        <taxon>Streptosporangiales</taxon>
        <taxon>Streptosporangiaceae</taxon>
        <taxon>Planomonospora</taxon>
    </lineage>
</organism>
<dbReference type="SUPFAM" id="SSF52218">
    <property type="entry name" value="Flavoproteins"/>
    <property type="match status" value="1"/>
</dbReference>
<dbReference type="GO" id="GO:0009055">
    <property type="term" value="F:electron transfer activity"/>
    <property type="evidence" value="ECO:0007669"/>
    <property type="project" value="InterPro"/>
</dbReference>
<dbReference type="Gene3D" id="3.40.50.360">
    <property type="match status" value="1"/>
</dbReference>
<comment type="caution">
    <text evidence="2">The sequence shown here is derived from an EMBL/GenBank/DDBJ whole genome shotgun (WGS) entry which is preliminary data.</text>
</comment>
<dbReference type="InterPro" id="IPR029039">
    <property type="entry name" value="Flavoprotein-like_sf"/>
</dbReference>
<dbReference type="RefSeq" id="WP_231647548.1">
    <property type="nucleotide sequence ID" value="NZ_BDCX01000015.1"/>
</dbReference>
<reference evidence="3" key="2">
    <citation type="submission" date="2016-04" db="EMBL/GenBank/DDBJ databases">
        <title>Planomonospora sphaerica JCM9374 whole genome shotgun sequence.</title>
        <authorList>
            <person name="Suzuki T."/>
            <person name="Dohra H."/>
            <person name="Kodani S."/>
        </authorList>
    </citation>
    <scope>NUCLEOTIDE SEQUENCE [LARGE SCALE GENOMIC DNA]</scope>
    <source>
        <strain evidence="3">JCM 9374</strain>
    </source>
</reference>